<evidence type="ECO:0008006" key="3">
    <source>
        <dbReference type="Google" id="ProtNLM"/>
    </source>
</evidence>
<dbReference type="EMBL" id="JBHRYH010000011">
    <property type="protein sequence ID" value="MFC3625575.1"/>
    <property type="molecule type" value="Genomic_DNA"/>
</dbReference>
<keyword evidence="2" id="KW-1185">Reference proteome</keyword>
<reference evidence="2" key="1">
    <citation type="journal article" date="2019" name="Int. J. Syst. Evol. Microbiol.">
        <title>The Global Catalogue of Microorganisms (GCM) 10K type strain sequencing project: providing services to taxonomists for standard genome sequencing and annotation.</title>
        <authorList>
            <consortium name="The Broad Institute Genomics Platform"/>
            <consortium name="The Broad Institute Genome Sequencing Center for Infectious Disease"/>
            <person name="Wu L."/>
            <person name="Ma J."/>
        </authorList>
    </citation>
    <scope>NUCLEOTIDE SEQUENCE [LARGE SCALE GENOMIC DNA]</scope>
    <source>
        <strain evidence="2">KCTC 42195</strain>
    </source>
</reference>
<organism evidence="1 2">
    <name type="scientific">Vogesella amnigena</name>
    <dbReference type="NCBI Taxonomy" id="1507449"/>
    <lineage>
        <taxon>Bacteria</taxon>
        <taxon>Pseudomonadati</taxon>
        <taxon>Pseudomonadota</taxon>
        <taxon>Betaproteobacteria</taxon>
        <taxon>Neisseriales</taxon>
        <taxon>Chromobacteriaceae</taxon>
        <taxon>Vogesella</taxon>
    </lineage>
</organism>
<dbReference type="InterPro" id="IPR015424">
    <property type="entry name" value="PyrdxlP-dep_Trfase"/>
</dbReference>
<dbReference type="Gene3D" id="3.40.640.10">
    <property type="entry name" value="Type I PLP-dependent aspartate aminotransferase-like (Major domain)"/>
    <property type="match status" value="1"/>
</dbReference>
<accession>A0ABV7TS45</accession>
<protein>
    <recommendedName>
        <fullName evidence="3">DegT/DnrJ/EryC1/StrS aminotransferase</fullName>
    </recommendedName>
</protein>
<comment type="caution">
    <text evidence="1">The sequence shown here is derived from an EMBL/GenBank/DDBJ whole genome shotgun (WGS) entry which is preliminary data.</text>
</comment>
<dbReference type="InterPro" id="IPR015421">
    <property type="entry name" value="PyrdxlP-dep_Trfase_major"/>
</dbReference>
<sequence>MQVIGGEYWLVPSVEQAAELAAEQAGSQPDYLSQVLGPAEYFATGRDALFAVLQALPQPTVWLPDLVCLSLVTACRQAGKQVCSYAVGADLLPRDIPLTMDAANAVIVVIHYFGVYNPLLPAWAGQRGLTVLSDVTHLLFDAAALQACNQASDYVFASLRKSGPWPDGGLLASRRQALPQADLPGRLDFVALRAAGLLLRGLSASQGFADNENLAWLREAESLLDRAPAGAHACSYLSRQLLAGWAPQQQLAPMAVNFQTLRQGLPASCQLLNAAASYPLHALCAFASSAQRDQVRSRLAAAGCFAPIHWPVAGLPVVNTLASCILSLPCDARYRTEDMQRILSVIQDETR</sequence>
<dbReference type="RefSeq" id="WP_390277214.1">
    <property type="nucleotide sequence ID" value="NZ_JBHRYH010000011.1"/>
</dbReference>
<name>A0ABV7TS45_9NEIS</name>
<proteinExistence type="predicted"/>
<dbReference type="Proteomes" id="UP001595636">
    <property type="component" value="Unassembled WGS sequence"/>
</dbReference>
<dbReference type="SUPFAM" id="SSF53383">
    <property type="entry name" value="PLP-dependent transferases"/>
    <property type="match status" value="1"/>
</dbReference>
<gene>
    <name evidence="1" type="ORF">ACFOKJ_05355</name>
</gene>
<evidence type="ECO:0000313" key="1">
    <source>
        <dbReference type="EMBL" id="MFC3625575.1"/>
    </source>
</evidence>
<evidence type="ECO:0000313" key="2">
    <source>
        <dbReference type="Proteomes" id="UP001595636"/>
    </source>
</evidence>